<comment type="caution">
    <text evidence="1">The sequence shown here is derived from an EMBL/GenBank/DDBJ whole genome shotgun (WGS) entry which is preliminary data.</text>
</comment>
<organism evidence="1 2">
    <name type="scientific">Flavobacterium crassostreae</name>
    <dbReference type="NCBI Taxonomy" id="1763534"/>
    <lineage>
        <taxon>Bacteria</taxon>
        <taxon>Pseudomonadati</taxon>
        <taxon>Bacteroidota</taxon>
        <taxon>Flavobacteriia</taxon>
        <taxon>Flavobacteriales</taxon>
        <taxon>Flavobacteriaceae</taxon>
        <taxon>Flavobacterium</taxon>
    </lineage>
</organism>
<keyword evidence="2" id="KW-1185">Reference proteome</keyword>
<dbReference type="STRING" id="1763534.GCA_001831475_02679"/>
<name>A0A1B9E7P7_9FLAO</name>
<evidence type="ECO:0000313" key="1">
    <source>
        <dbReference type="EMBL" id="OCB77980.1"/>
    </source>
</evidence>
<accession>A0A1B9E7P7</accession>
<gene>
    <name evidence="1" type="ORF">LPBF_03260</name>
</gene>
<dbReference type="EMBL" id="LVEP01000013">
    <property type="protein sequence ID" value="OCB77980.1"/>
    <property type="molecule type" value="Genomic_DNA"/>
</dbReference>
<protein>
    <submittedName>
        <fullName evidence="1">Uncharacterized protein</fullName>
    </submittedName>
</protein>
<dbReference type="RefSeq" id="WP_066332410.1">
    <property type="nucleotide sequence ID" value="NZ_CP017688.1"/>
</dbReference>
<sequence>MLDKDKLLEFGKVVTVCQSVFNYEFLITDGFSHKFKNTMACIEVCIEIAEGYPYVKKCVTEENKFHLILTKKKSKNHENL</sequence>
<evidence type="ECO:0000313" key="2">
    <source>
        <dbReference type="Proteomes" id="UP000093510"/>
    </source>
</evidence>
<dbReference type="AlphaFoldDB" id="A0A1B9E7P7"/>
<reference evidence="1 2" key="1">
    <citation type="submission" date="2016-03" db="EMBL/GenBank/DDBJ databases">
        <authorList>
            <person name="Ploux O."/>
        </authorList>
    </citation>
    <scope>NUCLEOTIDE SEQUENCE [LARGE SCALE GENOMIC DNA]</scope>
    <source>
        <strain evidence="1 2">LPB0076</strain>
    </source>
</reference>
<dbReference type="Proteomes" id="UP000093510">
    <property type="component" value="Unassembled WGS sequence"/>
</dbReference>
<proteinExistence type="predicted"/>